<dbReference type="PANTHER" id="PTHR30489">
    <property type="entry name" value="LIPOPROTEIN-RELEASING SYSTEM TRANSMEMBRANE PROTEIN LOLE"/>
    <property type="match status" value="1"/>
</dbReference>
<feature type="transmembrane region" description="Helical" evidence="7">
    <location>
        <begin position="377"/>
        <end position="402"/>
    </location>
</feature>
<dbReference type="Pfam" id="PF12704">
    <property type="entry name" value="MacB_PCD"/>
    <property type="match status" value="1"/>
</dbReference>
<evidence type="ECO:0000256" key="7">
    <source>
        <dbReference type="SAM" id="Phobius"/>
    </source>
</evidence>
<dbReference type="EMBL" id="NFHB01000004">
    <property type="protein sequence ID" value="OUN03483.1"/>
    <property type="molecule type" value="Genomic_DNA"/>
</dbReference>
<dbReference type="AlphaFoldDB" id="A0A1Y3QV00"/>
<evidence type="ECO:0000256" key="5">
    <source>
        <dbReference type="ARBA" id="ARBA00022989"/>
    </source>
</evidence>
<keyword evidence="3" id="KW-1003">Cell membrane</keyword>
<keyword evidence="6 7" id="KW-0472">Membrane</keyword>
<dbReference type="eggNOG" id="COG4591">
    <property type="taxonomic scope" value="Bacteria"/>
</dbReference>
<comment type="subcellular location">
    <subcellularLocation>
        <location evidence="1">Cell membrane</location>
        <topology evidence="1">Multi-pass membrane protein</topology>
    </subcellularLocation>
</comment>
<gene>
    <name evidence="10" type="ORF">B5G41_07295</name>
</gene>
<organism evidence="10 11">
    <name type="scientific">Alistipes onderdonkii</name>
    <dbReference type="NCBI Taxonomy" id="328813"/>
    <lineage>
        <taxon>Bacteria</taxon>
        <taxon>Pseudomonadati</taxon>
        <taxon>Bacteroidota</taxon>
        <taxon>Bacteroidia</taxon>
        <taxon>Bacteroidales</taxon>
        <taxon>Rikenellaceae</taxon>
        <taxon>Alistipes</taxon>
    </lineage>
</organism>
<feature type="transmembrane region" description="Helical" evidence="7">
    <location>
        <begin position="338"/>
        <end position="357"/>
    </location>
</feature>
<comment type="similarity">
    <text evidence="2">Belongs to the ABC-4 integral membrane protein family. LolC/E subfamily.</text>
</comment>
<feature type="domain" description="MacB-like periplasmic core" evidence="9">
    <location>
        <begin position="26"/>
        <end position="237"/>
    </location>
</feature>
<feature type="domain" description="ABC3 transporter permease C-terminal" evidence="8">
    <location>
        <begin position="282"/>
        <end position="405"/>
    </location>
</feature>
<evidence type="ECO:0000259" key="8">
    <source>
        <dbReference type="Pfam" id="PF02687"/>
    </source>
</evidence>
<evidence type="ECO:0000259" key="9">
    <source>
        <dbReference type="Pfam" id="PF12704"/>
    </source>
</evidence>
<evidence type="ECO:0000313" key="10">
    <source>
        <dbReference type="EMBL" id="OUN03483.1"/>
    </source>
</evidence>
<dbReference type="InterPro" id="IPR025857">
    <property type="entry name" value="MacB_PCD"/>
</dbReference>
<dbReference type="RefSeq" id="WP_087402132.1">
    <property type="nucleotide sequence ID" value="NZ_DAWDON010000003.1"/>
</dbReference>
<comment type="caution">
    <text evidence="10">The sequence shown here is derived from an EMBL/GenBank/DDBJ whole genome shotgun (WGS) entry which is preliminary data.</text>
</comment>
<name>A0A1Y3QV00_9BACT</name>
<feature type="transmembrane region" description="Helical" evidence="7">
    <location>
        <begin position="280"/>
        <end position="304"/>
    </location>
</feature>
<sequence length="414" mass="45606">MNLAFFIARRTAQHTPDNKPGVMERIAVISVALSVAVMILAMAVIMGFKHEVARKVTAFAAHAVVTDVRGVGTLDSEPVHRSARTERLIRSTRGFASMAPYAVKGGIVRTADAVGEVMLKGVDTAYDWSAFRGWLVDGDLPRVGDSIRTKDILLSRSLADRLMLGVGDRVEMLFVEAGDTPRRDRFKVAGIYSSGMDEMDNTVILTDLRNVQRLSDWAPDEISGYEVFTDDLAGADDFARRLGHTLLYDEDDATANLAVTSVTELYASIFDWLKAHDVNAAVIIVIMLVVAFFNMTSALLILVLERTRMIGLLKAFGMRNGQLRQVFLWRASFITLRGLAWGNAVGLGLCFVQRYFHVVRLSSEGYLLSEVPISLGWGWWLALNAGAVAAIVALLVVPTYIVSTVKPDESIRYE</sequence>
<proteinExistence type="inferred from homology"/>
<dbReference type="OrthoDB" id="1522670at2"/>
<dbReference type="Pfam" id="PF02687">
    <property type="entry name" value="FtsX"/>
    <property type="match status" value="1"/>
</dbReference>
<dbReference type="InterPro" id="IPR051447">
    <property type="entry name" value="Lipoprotein-release_system"/>
</dbReference>
<evidence type="ECO:0000313" key="11">
    <source>
        <dbReference type="Proteomes" id="UP000195772"/>
    </source>
</evidence>
<dbReference type="GO" id="GO:0098797">
    <property type="term" value="C:plasma membrane protein complex"/>
    <property type="evidence" value="ECO:0007669"/>
    <property type="project" value="TreeGrafter"/>
</dbReference>
<keyword evidence="5 7" id="KW-1133">Transmembrane helix</keyword>
<evidence type="ECO:0000256" key="3">
    <source>
        <dbReference type="ARBA" id="ARBA00022475"/>
    </source>
</evidence>
<evidence type="ECO:0000256" key="2">
    <source>
        <dbReference type="ARBA" id="ARBA00005236"/>
    </source>
</evidence>
<protein>
    <submittedName>
        <fullName evidence="10">ABC transporter permease</fullName>
    </submittedName>
</protein>
<reference evidence="11" key="1">
    <citation type="submission" date="2017-04" db="EMBL/GenBank/DDBJ databases">
        <title>Function of individual gut microbiota members based on whole genome sequencing of pure cultures obtained from chicken caecum.</title>
        <authorList>
            <person name="Medvecky M."/>
            <person name="Cejkova D."/>
            <person name="Polansky O."/>
            <person name="Karasova D."/>
            <person name="Kubasova T."/>
            <person name="Cizek A."/>
            <person name="Rychlik I."/>
        </authorList>
    </citation>
    <scope>NUCLEOTIDE SEQUENCE [LARGE SCALE GENOMIC DNA]</scope>
    <source>
        <strain evidence="11">An90</strain>
    </source>
</reference>
<dbReference type="InterPro" id="IPR003838">
    <property type="entry name" value="ABC3_permease_C"/>
</dbReference>
<feature type="transmembrane region" description="Helical" evidence="7">
    <location>
        <begin position="26"/>
        <end position="48"/>
    </location>
</feature>
<dbReference type="Proteomes" id="UP000195772">
    <property type="component" value="Unassembled WGS sequence"/>
</dbReference>
<dbReference type="PANTHER" id="PTHR30489:SF0">
    <property type="entry name" value="LIPOPROTEIN-RELEASING SYSTEM TRANSMEMBRANE PROTEIN LOLE"/>
    <property type="match status" value="1"/>
</dbReference>
<evidence type="ECO:0000256" key="1">
    <source>
        <dbReference type="ARBA" id="ARBA00004651"/>
    </source>
</evidence>
<keyword evidence="4 7" id="KW-0812">Transmembrane</keyword>
<accession>A0A1Y3QV00</accession>
<evidence type="ECO:0000256" key="4">
    <source>
        <dbReference type="ARBA" id="ARBA00022692"/>
    </source>
</evidence>
<evidence type="ECO:0000256" key="6">
    <source>
        <dbReference type="ARBA" id="ARBA00023136"/>
    </source>
</evidence>
<dbReference type="GO" id="GO:0044874">
    <property type="term" value="P:lipoprotein localization to outer membrane"/>
    <property type="evidence" value="ECO:0007669"/>
    <property type="project" value="TreeGrafter"/>
</dbReference>